<dbReference type="GO" id="GO:0015031">
    <property type="term" value="P:protein transport"/>
    <property type="evidence" value="ECO:0007669"/>
    <property type="project" value="UniProtKB-KW"/>
</dbReference>
<gene>
    <name evidence="11" type="ORF">RI543_004610</name>
</gene>
<dbReference type="GO" id="GO:0044233">
    <property type="term" value="C:mitochondria-associated endoplasmic reticulum membrane contact site"/>
    <property type="evidence" value="ECO:0007669"/>
    <property type="project" value="TreeGrafter"/>
</dbReference>
<comment type="subcellular location">
    <subcellularLocation>
        <location evidence="1 7">Preautophagosomal structure membrane</location>
        <topology evidence="1 7">Peripheral membrane protein</topology>
    </subcellularLocation>
</comment>
<organism evidence="11 12">
    <name type="scientific">Arxiozyma heterogenica</name>
    <dbReference type="NCBI Taxonomy" id="278026"/>
    <lineage>
        <taxon>Eukaryota</taxon>
        <taxon>Fungi</taxon>
        <taxon>Dikarya</taxon>
        <taxon>Ascomycota</taxon>
        <taxon>Saccharomycotina</taxon>
        <taxon>Saccharomycetes</taxon>
        <taxon>Saccharomycetales</taxon>
        <taxon>Saccharomycetaceae</taxon>
        <taxon>Arxiozyma</taxon>
    </lineage>
</organism>
<dbReference type="GO" id="GO:0034727">
    <property type="term" value="P:piecemeal microautophagy of the nucleus"/>
    <property type="evidence" value="ECO:0007669"/>
    <property type="project" value="TreeGrafter"/>
</dbReference>
<keyword evidence="12" id="KW-1185">Reference proteome</keyword>
<dbReference type="PANTHER" id="PTHR13040">
    <property type="entry name" value="AUTOPHAGY PROTEIN 5"/>
    <property type="match status" value="1"/>
</dbReference>
<name>A0AAN7ZX08_9SACH</name>
<dbReference type="GO" id="GO:0034045">
    <property type="term" value="C:phagophore assembly site membrane"/>
    <property type="evidence" value="ECO:0007669"/>
    <property type="project" value="UniProtKB-SubCell"/>
</dbReference>
<evidence type="ECO:0000256" key="6">
    <source>
        <dbReference type="ARBA" id="ARBA00023006"/>
    </source>
</evidence>
<keyword evidence="5" id="KW-0653">Protein transport</keyword>
<reference evidence="12" key="1">
    <citation type="submission" date="2023-07" db="EMBL/GenBank/DDBJ databases">
        <title>A draft genome of Kazachstania heterogenica Y-27499.</title>
        <authorList>
            <person name="Donic C."/>
            <person name="Kralova J.S."/>
            <person name="Fidel L."/>
            <person name="Ben-Dor S."/>
            <person name="Jung S."/>
        </authorList>
    </citation>
    <scope>NUCLEOTIDE SEQUENCE [LARGE SCALE GENOMIC DNA]</scope>
    <source>
        <strain evidence="12">Y27499</strain>
    </source>
</reference>
<protein>
    <recommendedName>
        <fullName evidence="7">Autophagy protein 5</fullName>
    </recommendedName>
</protein>
<dbReference type="InterPro" id="IPR048940">
    <property type="entry name" value="ATG5_HBR"/>
</dbReference>
<dbReference type="Pfam" id="PF04106">
    <property type="entry name" value="ATG5_UblB"/>
    <property type="match status" value="1"/>
</dbReference>
<proteinExistence type="inferred from homology"/>
<dbReference type="Gene3D" id="3.10.20.90">
    <property type="entry name" value="Phosphatidylinositol 3-kinase Catalytic Subunit, Chain A, domain 1"/>
    <property type="match status" value="1"/>
</dbReference>
<feature type="domain" description="Autophagy protein ATG5 UblA" evidence="10">
    <location>
        <begin position="8"/>
        <end position="134"/>
    </location>
</feature>
<dbReference type="InterPro" id="IPR042527">
    <property type="entry name" value="Atg5_UblA_dom_sf"/>
</dbReference>
<dbReference type="GO" id="GO:0034274">
    <property type="term" value="C:Atg12-Atg5-Atg16 complex"/>
    <property type="evidence" value="ECO:0007669"/>
    <property type="project" value="TreeGrafter"/>
</dbReference>
<dbReference type="GO" id="GO:0019776">
    <property type="term" value="F:Atg8-family ligase activity"/>
    <property type="evidence" value="ECO:0007669"/>
    <property type="project" value="TreeGrafter"/>
</dbReference>
<dbReference type="InterPro" id="IPR048318">
    <property type="entry name" value="ATG5_UblB"/>
</dbReference>
<evidence type="ECO:0000259" key="10">
    <source>
        <dbReference type="Pfam" id="PF20638"/>
    </source>
</evidence>
<evidence type="ECO:0000256" key="1">
    <source>
        <dbReference type="ARBA" id="ARBA00004623"/>
    </source>
</evidence>
<dbReference type="Pfam" id="PF20638">
    <property type="entry name" value="ATG5_UblA"/>
    <property type="match status" value="1"/>
</dbReference>
<dbReference type="Gene3D" id="1.10.246.190">
    <property type="entry name" value="Autophagy protein Apg5, helix rich domain"/>
    <property type="match status" value="1"/>
</dbReference>
<dbReference type="Gene3D" id="3.10.20.620">
    <property type="match status" value="1"/>
</dbReference>
<keyword evidence="6 7" id="KW-0072">Autophagy</keyword>
<dbReference type="InterPro" id="IPR007239">
    <property type="entry name" value="Atg5"/>
</dbReference>
<keyword evidence="7" id="KW-0813">Transport</keyword>
<dbReference type="AlphaFoldDB" id="A0AAN7ZX08"/>
<evidence type="ECO:0000259" key="8">
    <source>
        <dbReference type="Pfam" id="PF04106"/>
    </source>
</evidence>
<comment type="similarity">
    <text evidence="2 7">Belongs to the ATG5 family.</text>
</comment>
<comment type="function">
    <text evidence="7">Involved in cytoplasm to vacuole transport (Cvt) and autophagic vesicle formation.</text>
</comment>
<feature type="domain" description="Autophagy protein ATG5 alpha-helical bundle region" evidence="9">
    <location>
        <begin position="155"/>
        <end position="212"/>
    </location>
</feature>
<comment type="caution">
    <text evidence="11">The sequence shown here is derived from an EMBL/GenBank/DDBJ whole genome shotgun (WGS) entry which is preliminary data.</text>
</comment>
<dbReference type="Proteomes" id="UP001306508">
    <property type="component" value="Unassembled WGS sequence"/>
</dbReference>
<accession>A0AAN7ZX08</accession>
<evidence type="ECO:0000256" key="5">
    <source>
        <dbReference type="ARBA" id="ARBA00022927"/>
    </source>
</evidence>
<evidence type="ECO:0000256" key="4">
    <source>
        <dbReference type="ARBA" id="ARBA00022843"/>
    </source>
</evidence>
<dbReference type="PANTHER" id="PTHR13040:SF2">
    <property type="entry name" value="AUTOPHAGY PROTEIN 5"/>
    <property type="match status" value="1"/>
</dbReference>
<dbReference type="Pfam" id="PF20637">
    <property type="entry name" value="ATG5_HBR"/>
    <property type="match status" value="1"/>
</dbReference>
<evidence type="ECO:0000259" key="9">
    <source>
        <dbReference type="Pfam" id="PF20637"/>
    </source>
</evidence>
<evidence type="ECO:0000256" key="2">
    <source>
        <dbReference type="ARBA" id="ARBA00006910"/>
    </source>
</evidence>
<dbReference type="EMBL" id="JAWIZZ010000056">
    <property type="protein sequence ID" value="KAK5774076.1"/>
    <property type="molecule type" value="Genomic_DNA"/>
</dbReference>
<dbReference type="GO" id="GO:0006995">
    <property type="term" value="P:cellular response to nitrogen starvation"/>
    <property type="evidence" value="ECO:0007669"/>
    <property type="project" value="TreeGrafter"/>
</dbReference>
<dbReference type="InterPro" id="IPR048939">
    <property type="entry name" value="ATG5_UblA"/>
</dbReference>
<evidence type="ECO:0000313" key="12">
    <source>
        <dbReference type="Proteomes" id="UP001306508"/>
    </source>
</evidence>
<evidence type="ECO:0000256" key="7">
    <source>
        <dbReference type="RuleBase" id="RU361202"/>
    </source>
</evidence>
<sequence length="316" mass="36532">MNTVRDLLWEGKINVQIYLHNSILISKQHSSSQNSNYHVSDKPYLNLRLPREAYLPMYLTQILKYLQLYLVSDDIDHMSSRCWFTFENKVLPWFLPIGVMFDITMASVIISRDSKNYAKFTNNIINVWPITLHYIDSNKTNEEISSGVIPLIDGEKQVESYWMHRWKQACFIMTGSSKLLMSLSRNDTVAFWNSVKSRNSIQFQKISKSIIPSTILGFRMVPIQFHMVNSINNEFMGPIQPVLKFNTSNDSYDGLEDITLKDPVSKEFPDLFDKNGNFNAVLLAQGIILQLDESIYTLYTSLLSIDGFLHIIIAYN</sequence>
<keyword evidence="7" id="KW-0472">Membrane</keyword>
<dbReference type="InterPro" id="IPR042526">
    <property type="entry name" value="Atg5_HR"/>
</dbReference>
<evidence type="ECO:0000313" key="11">
    <source>
        <dbReference type="EMBL" id="KAK5774076.1"/>
    </source>
</evidence>
<comment type="subunit">
    <text evidence="7">Conjugated with ATG12.</text>
</comment>
<keyword evidence="4 7" id="KW-0832">Ubl conjugation</keyword>
<feature type="domain" description="Autophagy protein ATG5 UblB" evidence="8">
    <location>
        <begin position="221"/>
        <end position="313"/>
    </location>
</feature>
<keyword evidence="3 7" id="KW-1017">Isopeptide bond</keyword>
<dbReference type="GO" id="GO:0061908">
    <property type="term" value="C:phagophore"/>
    <property type="evidence" value="ECO:0007669"/>
    <property type="project" value="TreeGrafter"/>
</dbReference>
<evidence type="ECO:0000256" key="3">
    <source>
        <dbReference type="ARBA" id="ARBA00022499"/>
    </source>
</evidence>
<dbReference type="GO" id="GO:0000422">
    <property type="term" value="P:autophagy of mitochondrion"/>
    <property type="evidence" value="ECO:0007669"/>
    <property type="project" value="TreeGrafter"/>
</dbReference>
<dbReference type="GO" id="GO:0005776">
    <property type="term" value="C:autophagosome"/>
    <property type="evidence" value="ECO:0007669"/>
    <property type="project" value="TreeGrafter"/>
</dbReference>